<evidence type="ECO:0000256" key="5">
    <source>
        <dbReference type="ARBA" id="ARBA00022692"/>
    </source>
</evidence>
<comment type="subcellular location">
    <subcellularLocation>
        <location evidence="1">Membrane</location>
    </subcellularLocation>
</comment>
<dbReference type="Pfam" id="PF07714">
    <property type="entry name" value="PK_Tyr_Ser-Thr"/>
    <property type="match status" value="1"/>
</dbReference>
<keyword evidence="18" id="KW-1185">Reference proteome</keyword>
<comment type="caution">
    <text evidence="17">The sequence shown here is derived from an EMBL/GenBank/DDBJ whole genome shotgun (WGS) entry which is preliminary data.</text>
</comment>
<dbReference type="GO" id="GO:0004674">
    <property type="term" value="F:protein serine/threonine kinase activity"/>
    <property type="evidence" value="ECO:0007669"/>
    <property type="project" value="UniProtKB-KW"/>
</dbReference>
<gene>
    <name evidence="17" type="ORF">KC19_3G257500</name>
</gene>
<dbReference type="InterPro" id="IPR008271">
    <property type="entry name" value="Ser/Thr_kinase_AS"/>
</dbReference>
<evidence type="ECO:0000256" key="3">
    <source>
        <dbReference type="ARBA" id="ARBA00022614"/>
    </source>
</evidence>
<dbReference type="InterPro" id="IPR032675">
    <property type="entry name" value="LRR_dom_sf"/>
</dbReference>
<dbReference type="PANTHER" id="PTHR48006">
    <property type="entry name" value="LEUCINE-RICH REPEAT-CONTAINING PROTEIN DDB_G0281931-RELATED"/>
    <property type="match status" value="1"/>
</dbReference>
<dbReference type="SMART" id="SM00220">
    <property type="entry name" value="S_TKc"/>
    <property type="match status" value="1"/>
</dbReference>
<evidence type="ECO:0000313" key="18">
    <source>
        <dbReference type="Proteomes" id="UP000822688"/>
    </source>
</evidence>
<feature type="domain" description="Protein kinase" evidence="16">
    <location>
        <begin position="539"/>
        <end position="818"/>
    </location>
</feature>
<evidence type="ECO:0000256" key="4">
    <source>
        <dbReference type="ARBA" id="ARBA00022679"/>
    </source>
</evidence>
<feature type="transmembrane region" description="Helical" evidence="14">
    <location>
        <begin position="478"/>
        <end position="502"/>
    </location>
</feature>
<evidence type="ECO:0000256" key="15">
    <source>
        <dbReference type="SAM" id="SignalP"/>
    </source>
</evidence>
<evidence type="ECO:0000313" key="17">
    <source>
        <dbReference type="EMBL" id="KAG0585092.1"/>
    </source>
</evidence>
<name>A0A8T0IPH5_CERPU</name>
<evidence type="ECO:0000256" key="2">
    <source>
        <dbReference type="ARBA" id="ARBA00022527"/>
    </source>
</evidence>
<dbReference type="FunFam" id="1.10.510.10:FF:000384">
    <property type="entry name" value="G-type lectin S-receptor-like serine/threonine-protein kinase"/>
    <property type="match status" value="1"/>
</dbReference>
<keyword evidence="8" id="KW-0418">Kinase</keyword>
<dbReference type="SUPFAM" id="SSF52058">
    <property type="entry name" value="L domain-like"/>
    <property type="match status" value="1"/>
</dbReference>
<dbReference type="GO" id="GO:0005524">
    <property type="term" value="F:ATP binding"/>
    <property type="evidence" value="ECO:0007669"/>
    <property type="project" value="UniProtKB-UniRule"/>
</dbReference>
<evidence type="ECO:0000256" key="9">
    <source>
        <dbReference type="ARBA" id="ARBA00022840"/>
    </source>
</evidence>
<keyword evidence="10 14" id="KW-1133">Transmembrane helix</keyword>
<dbReference type="Gene3D" id="3.80.10.10">
    <property type="entry name" value="Ribonuclease Inhibitor"/>
    <property type="match status" value="2"/>
</dbReference>
<protein>
    <recommendedName>
        <fullName evidence="16">Protein kinase domain-containing protein</fullName>
    </recommendedName>
</protein>
<dbReference type="InterPro" id="IPR017441">
    <property type="entry name" value="Protein_kinase_ATP_BS"/>
</dbReference>
<keyword evidence="5 14" id="KW-0812">Transmembrane</keyword>
<accession>A0A8T0IPH5</accession>
<dbReference type="AlphaFoldDB" id="A0A8T0IPH5"/>
<evidence type="ECO:0000256" key="12">
    <source>
        <dbReference type="PROSITE-ProRule" id="PRU10141"/>
    </source>
</evidence>
<feature type="compositionally biased region" description="Low complexity" evidence="13">
    <location>
        <begin position="843"/>
        <end position="861"/>
    </location>
</feature>
<dbReference type="Pfam" id="PF00560">
    <property type="entry name" value="LRR_1"/>
    <property type="match status" value="2"/>
</dbReference>
<feature type="binding site" evidence="12">
    <location>
        <position position="567"/>
    </location>
    <ligand>
        <name>ATP</name>
        <dbReference type="ChEBI" id="CHEBI:30616"/>
    </ligand>
</feature>
<dbReference type="Gene3D" id="1.10.510.10">
    <property type="entry name" value="Transferase(Phosphotransferase) domain 1"/>
    <property type="match status" value="1"/>
</dbReference>
<dbReference type="InterPro" id="IPR000719">
    <property type="entry name" value="Prot_kinase_dom"/>
</dbReference>
<keyword evidence="11 14" id="KW-0472">Membrane</keyword>
<proteinExistence type="predicted"/>
<evidence type="ECO:0000256" key="6">
    <source>
        <dbReference type="ARBA" id="ARBA00022737"/>
    </source>
</evidence>
<dbReference type="Gene3D" id="3.30.200.20">
    <property type="entry name" value="Phosphorylase Kinase, domain 1"/>
    <property type="match status" value="1"/>
</dbReference>
<dbReference type="PROSITE" id="PS50011">
    <property type="entry name" value="PROTEIN_KINASE_DOM"/>
    <property type="match status" value="1"/>
</dbReference>
<evidence type="ECO:0000256" key="13">
    <source>
        <dbReference type="SAM" id="MobiDB-lite"/>
    </source>
</evidence>
<evidence type="ECO:0000256" key="8">
    <source>
        <dbReference type="ARBA" id="ARBA00022777"/>
    </source>
</evidence>
<dbReference type="GO" id="GO:0016020">
    <property type="term" value="C:membrane"/>
    <property type="evidence" value="ECO:0007669"/>
    <property type="project" value="UniProtKB-SubCell"/>
</dbReference>
<dbReference type="InterPro" id="IPR001611">
    <property type="entry name" value="Leu-rich_rpt"/>
</dbReference>
<evidence type="ECO:0000256" key="11">
    <source>
        <dbReference type="ARBA" id="ARBA00023136"/>
    </source>
</evidence>
<evidence type="ECO:0000256" key="10">
    <source>
        <dbReference type="ARBA" id="ARBA00022989"/>
    </source>
</evidence>
<keyword evidence="15" id="KW-0732">Signal</keyword>
<feature type="region of interest" description="Disordered" evidence="13">
    <location>
        <begin position="837"/>
        <end position="906"/>
    </location>
</feature>
<dbReference type="Proteomes" id="UP000822688">
    <property type="component" value="Chromosome 3"/>
</dbReference>
<dbReference type="InterPro" id="IPR011009">
    <property type="entry name" value="Kinase-like_dom_sf"/>
</dbReference>
<evidence type="ECO:0000256" key="7">
    <source>
        <dbReference type="ARBA" id="ARBA00022741"/>
    </source>
</evidence>
<keyword evidence="9 12" id="KW-0067">ATP-binding</keyword>
<evidence type="ECO:0000256" key="1">
    <source>
        <dbReference type="ARBA" id="ARBA00004370"/>
    </source>
</evidence>
<dbReference type="PROSITE" id="PS00108">
    <property type="entry name" value="PROTEIN_KINASE_ST"/>
    <property type="match status" value="1"/>
</dbReference>
<feature type="signal peptide" evidence="15">
    <location>
        <begin position="1"/>
        <end position="21"/>
    </location>
</feature>
<evidence type="ECO:0000256" key="14">
    <source>
        <dbReference type="SAM" id="Phobius"/>
    </source>
</evidence>
<keyword evidence="3" id="KW-0433">Leucine-rich repeat</keyword>
<dbReference type="CDD" id="cd14066">
    <property type="entry name" value="STKc_IRAK"/>
    <property type="match status" value="1"/>
</dbReference>
<keyword evidence="4" id="KW-0808">Transferase</keyword>
<keyword evidence="6" id="KW-0677">Repeat</keyword>
<dbReference type="SUPFAM" id="SSF56112">
    <property type="entry name" value="Protein kinase-like (PK-like)"/>
    <property type="match status" value="1"/>
</dbReference>
<keyword evidence="2" id="KW-0723">Serine/threonine-protein kinase</keyword>
<feature type="chain" id="PRO_5035755092" description="Protein kinase domain-containing protein" evidence="15">
    <location>
        <begin position="22"/>
        <end position="906"/>
    </location>
</feature>
<dbReference type="EMBL" id="CM026423">
    <property type="protein sequence ID" value="KAG0585092.1"/>
    <property type="molecule type" value="Genomic_DNA"/>
</dbReference>
<dbReference type="InterPro" id="IPR001245">
    <property type="entry name" value="Ser-Thr/Tyr_kinase_cat_dom"/>
</dbReference>
<dbReference type="PROSITE" id="PS00107">
    <property type="entry name" value="PROTEIN_KINASE_ATP"/>
    <property type="match status" value="1"/>
</dbReference>
<feature type="compositionally biased region" description="Polar residues" evidence="13">
    <location>
        <begin position="870"/>
        <end position="882"/>
    </location>
</feature>
<dbReference type="FunFam" id="3.30.200.20:FF:000178">
    <property type="entry name" value="serine/threonine-protein kinase PBS1-like"/>
    <property type="match status" value="1"/>
</dbReference>
<reference evidence="17" key="1">
    <citation type="submission" date="2020-06" db="EMBL/GenBank/DDBJ databases">
        <title>WGS assembly of Ceratodon purpureus strain R40.</title>
        <authorList>
            <person name="Carey S.B."/>
            <person name="Jenkins J."/>
            <person name="Shu S."/>
            <person name="Lovell J.T."/>
            <person name="Sreedasyam A."/>
            <person name="Maumus F."/>
            <person name="Tiley G.P."/>
            <person name="Fernandez-Pozo N."/>
            <person name="Barry K."/>
            <person name="Chen C."/>
            <person name="Wang M."/>
            <person name="Lipzen A."/>
            <person name="Daum C."/>
            <person name="Saski C.A."/>
            <person name="Payton A.C."/>
            <person name="Mcbreen J.C."/>
            <person name="Conrad R.E."/>
            <person name="Kollar L.M."/>
            <person name="Olsson S."/>
            <person name="Huttunen S."/>
            <person name="Landis J.B."/>
            <person name="Wickett N.J."/>
            <person name="Johnson M.G."/>
            <person name="Rensing S.A."/>
            <person name="Grimwood J."/>
            <person name="Schmutz J."/>
            <person name="Mcdaniel S.F."/>
        </authorList>
    </citation>
    <scope>NUCLEOTIDE SEQUENCE</scope>
    <source>
        <strain evidence="17">R40</strain>
    </source>
</reference>
<dbReference type="InterPro" id="IPR051824">
    <property type="entry name" value="LRR_Rcpt-Like_S/T_Kinase"/>
</dbReference>
<sequence>MALRFVLVIHLLLLFSSSVRAVNFHNDTYPGMFLSSSSDLYAMKQLWNTWNSTPDLPNNLAGWNPLENGTDMTPCVPTNPWRGVYCNAVTNSSQSSINSTVWDLGIVSLVLANVSLQGTIPAGIGNLSNLVTISLTDNRGLTGNLPMEFENMYSLFEIDLHGNSITGGIPAWNQQAFLFLQTLNIADNKMEGLLPRNRTISFRAVQTFNLSYNYFSQENSLGDLFFYFHKAVSMDFSHNNFSGVLPYLTNVTEEGTNLQITGPLSYLDFSSNSFNGSLPNMNGHQALRFFNVSQNLLSGELDPVMLSNVSTLETMDLSHNQFTGFISNLGGLTGLQHLDLSYNKFNPGPFPNWTTSLIYLQTLSLRGLSLNGSVPSSVLADFKSLHTLALDDNNLTGTLDLDTMLAVPNRIRNLQLVSLTNNRISKVAYSGRVGNITVKFNMLGNPYCDNSTSGNNDLTRCVCEQVCVDTPSHSDRKVIIIASVIGGSALAVVITIYSLLFWRSKKEGYKLLLGAEQKFAEYEVKPTIYTYSELQVITRSFSMKLGQGAFGAVYKGTLSTGIEVAVKQLYTKSEQSLDDFLNEIVLVTAVKHRNLVKLKGCCIRKDQRLLVYEFVENGDLDQFLFGIKNGDQKKDWNIRRNICYEVAEGIQYLHFANQPKIIHRDIKACNILLDKNLAPKIADFGLALLYPDEGSHIMTIHVAGTRGYLAPEYAQLGLLSEKVDVFSYGVLLLEIVSGRRNMEPKSPEDQFYLPDWAWILHSEGRIKELIDPTLDQQNHHLHEREAIRILSIALLCVHRSGERRPDMKSVVAMLHGGMDAEVAKLVVEHESDRFSSSRAQLQGSLGHSDSSSGVSSVMSKGYAAPRGSAPGTTLENQDSLSPLNAEKEQPSDMWALSGSGLGVKPI</sequence>
<keyword evidence="7 12" id="KW-0547">Nucleotide-binding</keyword>
<dbReference type="PANTHER" id="PTHR48006:SF34">
    <property type="entry name" value="OS08G0203700 PROTEIN"/>
    <property type="match status" value="1"/>
</dbReference>
<evidence type="ECO:0000259" key="16">
    <source>
        <dbReference type="PROSITE" id="PS50011"/>
    </source>
</evidence>
<organism evidence="17 18">
    <name type="scientific">Ceratodon purpureus</name>
    <name type="common">Fire moss</name>
    <name type="synonym">Dicranum purpureum</name>
    <dbReference type="NCBI Taxonomy" id="3225"/>
    <lineage>
        <taxon>Eukaryota</taxon>
        <taxon>Viridiplantae</taxon>
        <taxon>Streptophyta</taxon>
        <taxon>Embryophyta</taxon>
        <taxon>Bryophyta</taxon>
        <taxon>Bryophytina</taxon>
        <taxon>Bryopsida</taxon>
        <taxon>Dicranidae</taxon>
        <taxon>Pseudoditrichales</taxon>
        <taxon>Ditrichaceae</taxon>
        <taxon>Ceratodon</taxon>
    </lineage>
</organism>